<protein>
    <submittedName>
        <fullName evidence="1">Polyprotein</fullName>
    </submittedName>
</protein>
<organism evidence="1">
    <name type="scientific">Hepacivirus hominis</name>
    <dbReference type="NCBI Taxonomy" id="3052230"/>
    <lineage>
        <taxon>Viruses</taxon>
        <taxon>Riboviria</taxon>
        <taxon>Orthornavirae</taxon>
        <taxon>Kitrinoviricota</taxon>
        <taxon>Flasuviricetes</taxon>
        <taxon>Amarillovirales</taxon>
        <taxon>Flaviviridae</taxon>
        <taxon>Hepacivirus</taxon>
    </lineage>
</organism>
<name>D1G252_9HEPC</name>
<reference evidence="1" key="2">
    <citation type="journal article" date="2009" name="J. Med. Virol.">
        <title>Molecular epidemiology of HCV genotypes among injection drug users in Taiwan: Full-length sequences of two new subtype 6w strains and a recombinant form_2b6w.</title>
        <authorList>
            <person name="Lee Y.M."/>
            <person name="Lin H.J."/>
            <person name="Chen Y.J."/>
            <person name="Lee C.M."/>
            <person name="Wang S.F."/>
            <person name="Chang K.Y."/>
            <person name="Chen T.L."/>
            <person name="Liu H.F."/>
            <person name="Chen Y.M."/>
        </authorList>
    </citation>
    <scope>NUCLEOTIDE SEQUENCE</scope>
    <source>
        <strain evidence="1">D106</strain>
    </source>
</reference>
<sequence>RPFIFLLGGGVGEHRGDFLLRGPDWLLGGPVKILNCGRLPHHERLSPMPILTKDGAGFWPQTLFPSFLNKDVGGGGGWFSPPLPGSLRGRGPPH</sequence>
<accession>D1G252</accession>
<reference evidence="1" key="1">
    <citation type="submission" date="2008-12" db="EMBL/GenBank/DDBJ databases">
        <authorList>
            <person name="Chen Y.-M."/>
            <person name="Chen T.-L."/>
            <person name="Lee C.-M."/>
            <person name="Lee Y.-M."/>
            <person name="Chen C.-Y."/>
            <person name="Lin H.-J."/>
        </authorList>
    </citation>
    <scope>NUCLEOTIDE SEQUENCE</scope>
    <source>
        <strain evidence="1">D106</strain>
    </source>
</reference>
<feature type="non-terminal residue" evidence="1">
    <location>
        <position position="94"/>
    </location>
</feature>
<proteinExistence type="predicted"/>
<evidence type="ECO:0000313" key="1">
    <source>
        <dbReference type="EMBL" id="ACT37075.1"/>
    </source>
</evidence>
<dbReference type="EMBL" id="FJ515067">
    <property type="protein sequence ID" value="ACT37075.1"/>
    <property type="molecule type" value="Genomic_RNA"/>
</dbReference>
<feature type="non-terminal residue" evidence="1">
    <location>
        <position position="1"/>
    </location>
</feature>